<gene>
    <name evidence="1" type="ORF">SMN809_LOCUS58734</name>
</gene>
<feature type="non-terminal residue" evidence="1">
    <location>
        <position position="1"/>
    </location>
</feature>
<sequence length="57" mass="6278">SNTGPAVRSNDENISRIVYNYSPEGCGYFIRSRIGGNREGCRQAAVLLRNSEDTTVL</sequence>
<proteinExistence type="predicted"/>
<protein>
    <submittedName>
        <fullName evidence="1">Uncharacterized protein</fullName>
    </submittedName>
</protein>
<dbReference type="Proteomes" id="UP000676336">
    <property type="component" value="Unassembled WGS sequence"/>
</dbReference>
<evidence type="ECO:0000313" key="2">
    <source>
        <dbReference type="Proteomes" id="UP000676336"/>
    </source>
</evidence>
<reference evidence="1" key="1">
    <citation type="submission" date="2021-02" db="EMBL/GenBank/DDBJ databases">
        <authorList>
            <person name="Nowell W R."/>
        </authorList>
    </citation>
    <scope>NUCLEOTIDE SEQUENCE</scope>
</reference>
<dbReference type="AlphaFoldDB" id="A0A8S3DUZ8"/>
<evidence type="ECO:0000313" key="1">
    <source>
        <dbReference type="EMBL" id="CAF5042762.1"/>
    </source>
</evidence>
<organism evidence="1 2">
    <name type="scientific">Rotaria magnacalcarata</name>
    <dbReference type="NCBI Taxonomy" id="392030"/>
    <lineage>
        <taxon>Eukaryota</taxon>
        <taxon>Metazoa</taxon>
        <taxon>Spiralia</taxon>
        <taxon>Gnathifera</taxon>
        <taxon>Rotifera</taxon>
        <taxon>Eurotatoria</taxon>
        <taxon>Bdelloidea</taxon>
        <taxon>Philodinida</taxon>
        <taxon>Philodinidae</taxon>
        <taxon>Rotaria</taxon>
    </lineage>
</organism>
<feature type="non-terminal residue" evidence="1">
    <location>
        <position position="57"/>
    </location>
</feature>
<dbReference type="EMBL" id="CAJOBI010221576">
    <property type="protein sequence ID" value="CAF5042762.1"/>
    <property type="molecule type" value="Genomic_DNA"/>
</dbReference>
<comment type="caution">
    <text evidence="1">The sequence shown here is derived from an EMBL/GenBank/DDBJ whole genome shotgun (WGS) entry which is preliminary data.</text>
</comment>
<accession>A0A8S3DUZ8</accession>
<name>A0A8S3DUZ8_9BILA</name>